<reference evidence="1" key="1">
    <citation type="submission" date="2021-06" db="EMBL/GenBank/DDBJ databases">
        <authorList>
            <person name="Kallberg Y."/>
            <person name="Tangrot J."/>
            <person name="Rosling A."/>
        </authorList>
    </citation>
    <scope>NUCLEOTIDE SEQUENCE</scope>
    <source>
        <strain evidence="1">CL356</strain>
    </source>
</reference>
<dbReference type="Proteomes" id="UP000789525">
    <property type="component" value="Unassembled WGS sequence"/>
</dbReference>
<dbReference type="EMBL" id="CAJVPT010020666">
    <property type="protein sequence ID" value="CAG8649828.1"/>
    <property type="molecule type" value="Genomic_DNA"/>
</dbReference>
<gene>
    <name evidence="1" type="ORF">ACOLOM_LOCUS8217</name>
</gene>
<comment type="caution">
    <text evidence="1">The sequence shown here is derived from an EMBL/GenBank/DDBJ whole genome shotgun (WGS) entry which is preliminary data.</text>
</comment>
<keyword evidence="2" id="KW-1185">Reference proteome</keyword>
<protein>
    <submittedName>
        <fullName evidence="1">17595_t:CDS:1</fullName>
    </submittedName>
</protein>
<evidence type="ECO:0000313" key="2">
    <source>
        <dbReference type="Proteomes" id="UP000789525"/>
    </source>
</evidence>
<evidence type="ECO:0000313" key="1">
    <source>
        <dbReference type="EMBL" id="CAG8649828.1"/>
    </source>
</evidence>
<sequence>MSETTMISASCWLEEAVDQGCLNFHDFEKFSDFTSIGNGPFGEVYRAQWKIRGLVVALKSWMDATGKEEKKMLDGFISELKMHRKVDYHPNILRFYGMSQGDDSSCENFKGFILLSSSHHVFVFDRPSQFFLSTSQRPMF</sequence>
<accession>A0ACA9NET3</accession>
<organism evidence="1 2">
    <name type="scientific">Acaulospora colombiana</name>
    <dbReference type="NCBI Taxonomy" id="27376"/>
    <lineage>
        <taxon>Eukaryota</taxon>
        <taxon>Fungi</taxon>
        <taxon>Fungi incertae sedis</taxon>
        <taxon>Mucoromycota</taxon>
        <taxon>Glomeromycotina</taxon>
        <taxon>Glomeromycetes</taxon>
        <taxon>Diversisporales</taxon>
        <taxon>Acaulosporaceae</taxon>
        <taxon>Acaulospora</taxon>
    </lineage>
</organism>
<proteinExistence type="predicted"/>
<name>A0ACA9NET3_9GLOM</name>